<proteinExistence type="predicted"/>
<evidence type="ECO:0000256" key="1">
    <source>
        <dbReference type="SAM" id="MobiDB-lite"/>
    </source>
</evidence>
<dbReference type="GO" id="GO:0005524">
    <property type="term" value="F:ATP binding"/>
    <property type="evidence" value="ECO:0007669"/>
    <property type="project" value="InterPro"/>
</dbReference>
<keyword evidence="4" id="KW-1185">Reference proteome</keyword>
<dbReference type="PROSITE" id="PS00109">
    <property type="entry name" value="PROTEIN_KINASE_TYR"/>
    <property type="match status" value="1"/>
</dbReference>
<dbReference type="Gene3D" id="1.10.510.10">
    <property type="entry name" value="Transferase(Phosphotransferase) domain 1"/>
    <property type="match status" value="1"/>
</dbReference>
<organism evidence="3 4">
    <name type="scientific">Pholiota conissans</name>
    <dbReference type="NCBI Taxonomy" id="109636"/>
    <lineage>
        <taxon>Eukaryota</taxon>
        <taxon>Fungi</taxon>
        <taxon>Dikarya</taxon>
        <taxon>Basidiomycota</taxon>
        <taxon>Agaricomycotina</taxon>
        <taxon>Agaricomycetes</taxon>
        <taxon>Agaricomycetidae</taxon>
        <taxon>Agaricales</taxon>
        <taxon>Agaricineae</taxon>
        <taxon>Strophariaceae</taxon>
        <taxon>Pholiota</taxon>
    </lineage>
</organism>
<dbReference type="PANTHER" id="PTHR38248:SF2">
    <property type="entry name" value="FUNK1 11"/>
    <property type="match status" value="1"/>
</dbReference>
<dbReference type="InterPro" id="IPR008266">
    <property type="entry name" value="Tyr_kinase_AS"/>
</dbReference>
<evidence type="ECO:0000313" key="3">
    <source>
        <dbReference type="EMBL" id="KAF9474503.1"/>
    </source>
</evidence>
<accession>A0A9P6CWE1</accession>
<gene>
    <name evidence="3" type="ORF">BDN70DRAFT_997028</name>
</gene>
<protein>
    <recommendedName>
        <fullName evidence="2">Protein kinase domain-containing protein</fullName>
    </recommendedName>
</protein>
<dbReference type="PROSITE" id="PS50011">
    <property type="entry name" value="PROTEIN_KINASE_DOM"/>
    <property type="match status" value="1"/>
</dbReference>
<dbReference type="InterPro" id="IPR000719">
    <property type="entry name" value="Prot_kinase_dom"/>
</dbReference>
<evidence type="ECO:0000259" key="2">
    <source>
        <dbReference type="PROSITE" id="PS50011"/>
    </source>
</evidence>
<name>A0A9P6CWE1_9AGAR</name>
<evidence type="ECO:0000313" key="4">
    <source>
        <dbReference type="Proteomes" id="UP000807469"/>
    </source>
</evidence>
<dbReference type="Proteomes" id="UP000807469">
    <property type="component" value="Unassembled WGS sequence"/>
</dbReference>
<dbReference type="SUPFAM" id="SSF56112">
    <property type="entry name" value="Protein kinase-like (PK-like)"/>
    <property type="match status" value="1"/>
</dbReference>
<sequence>MPETHFLNYLANSTTKLGRSAAKADLDGRIIQNDASVFEHLRLSEVNADFVADCAHSLKAMMKTGIGTLQDVASMTDGKSIELLEQEEKADKDDDPNKQKTGENHGTAEEQTMHDLPLVANGLGQDSVICILDNREAHKLVIDKSKGDYSSVATPIVEYNGKWYTIGSPNCIFLSLLGRGTQVCTVREYYLEGDPSHQAHLMNPSMNVKTACTRTAESDIHLSIQDPIPAIELADFEYRDVYFPGSVHLPIIARNSRLLESDSGLATSVLHCLIPSTIGRPLWVYESDQELLTGLRDAVKAHKELCEKGILHRDISVENVLLGLITDMDLEFVRIKYSGSTKPIPVLGDPISVKRGAAMTGTIQFMTYELLKNNGVVHEEKHDVESFVWVLSYCVLRSLCLRAFEHNGCPLSERKEIGAIFQNAFGQTKRQFVANLRTGQANTVTFPNDSESQVSWIIQHFMSKALVKLFEDVGSLPLRKAALKEPLTHESLLLLVNNAIAEIEIEFRK</sequence>
<dbReference type="Pfam" id="PF17667">
    <property type="entry name" value="Pkinase_fungal"/>
    <property type="match status" value="1"/>
</dbReference>
<dbReference type="EMBL" id="MU155376">
    <property type="protein sequence ID" value="KAF9474503.1"/>
    <property type="molecule type" value="Genomic_DNA"/>
</dbReference>
<dbReference type="OrthoDB" id="3036224at2759"/>
<dbReference type="PANTHER" id="PTHR38248">
    <property type="entry name" value="FUNK1 6"/>
    <property type="match status" value="1"/>
</dbReference>
<feature type="region of interest" description="Disordered" evidence="1">
    <location>
        <begin position="87"/>
        <end position="111"/>
    </location>
</feature>
<comment type="caution">
    <text evidence="3">The sequence shown here is derived from an EMBL/GenBank/DDBJ whole genome shotgun (WGS) entry which is preliminary data.</text>
</comment>
<dbReference type="InterPro" id="IPR011009">
    <property type="entry name" value="Kinase-like_dom_sf"/>
</dbReference>
<reference evidence="3" key="1">
    <citation type="submission" date="2020-11" db="EMBL/GenBank/DDBJ databases">
        <authorList>
            <consortium name="DOE Joint Genome Institute"/>
            <person name="Ahrendt S."/>
            <person name="Riley R."/>
            <person name="Andreopoulos W."/>
            <person name="Labutti K."/>
            <person name="Pangilinan J."/>
            <person name="Ruiz-Duenas F.J."/>
            <person name="Barrasa J.M."/>
            <person name="Sanchez-Garcia M."/>
            <person name="Camarero S."/>
            <person name="Miyauchi S."/>
            <person name="Serrano A."/>
            <person name="Linde D."/>
            <person name="Babiker R."/>
            <person name="Drula E."/>
            <person name="Ayuso-Fernandez I."/>
            <person name="Pacheco R."/>
            <person name="Padilla G."/>
            <person name="Ferreira P."/>
            <person name="Barriuso J."/>
            <person name="Kellner H."/>
            <person name="Castanera R."/>
            <person name="Alfaro M."/>
            <person name="Ramirez L."/>
            <person name="Pisabarro A.G."/>
            <person name="Kuo A."/>
            <person name="Tritt A."/>
            <person name="Lipzen A."/>
            <person name="He G."/>
            <person name="Yan M."/>
            <person name="Ng V."/>
            <person name="Cullen D."/>
            <person name="Martin F."/>
            <person name="Rosso M.-N."/>
            <person name="Henrissat B."/>
            <person name="Hibbett D."/>
            <person name="Martinez A.T."/>
            <person name="Grigoriev I.V."/>
        </authorList>
    </citation>
    <scope>NUCLEOTIDE SEQUENCE</scope>
    <source>
        <strain evidence="3">CIRM-BRFM 674</strain>
    </source>
</reference>
<dbReference type="GO" id="GO:0004672">
    <property type="term" value="F:protein kinase activity"/>
    <property type="evidence" value="ECO:0007669"/>
    <property type="project" value="InterPro"/>
</dbReference>
<dbReference type="InterPro" id="IPR040976">
    <property type="entry name" value="Pkinase_fungal"/>
</dbReference>
<feature type="domain" description="Protein kinase" evidence="2">
    <location>
        <begin position="171"/>
        <end position="492"/>
    </location>
</feature>
<dbReference type="AlphaFoldDB" id="A0A9P6CWE1"/>